<comment type="similarity">
    <text evidence="1">Belongs to the synaptotagmin family.</text>
</comment>
<dbReference type="InterPro" id="IPR035892">
    <property type="entry name" value="C2_domain_sf"/>
</dbReference>
<dbReference type="OMA" id="NCQLELM"/>
<keyword evidence="5" id="KW-1185">Reference proteome</keyword>
<evidence type="ECO:0000256" key="1">
    <source>
        <dbReference type="ARBA" id="ARBA00006996"/>
    </source>
</evidence>
<reference evidence="4" key="1">
    <citation type="submission" date="2025-08" db="UniProtKB">
        <authorList>
            <consortium name="Ensembl"/>
        </authorList>
    </citation>
    <scope>IDENTIFICATION</scope>
</reference>
<dbReference type="PANTHER" id="PTHR10024">
    <property type="entry name" value="SYNAPTOTAGMIN"/>
    <property type="match status" value="1"/>
</dbReference>
<dbReference type="GO" id="GO:0005886">
    <property type="term" value="C:plasma membrane"/>
    <property type="evidence" value="ECO:0007669"/>
    <property type="project" value="TreeGrafter"/>
</dbReference>
<dbReference type="GO" id="GO:0048488">
    <property type="term" value="P:synaptic vesicle endocytosis"/>
    <property type="evidence" value="ECO:0007669"/>
    <property type="project" value="TreeGrafter"/>
</dbReference>
<keyword evidence="2" id="KW-0732">Signal</keyword>
<feature type="signal peptide" evidence="2">
    <location>
        <begin position="1"/>
        <end position="19"/>
    </location>
</feature>
<dbReference type="GO" id="GO:0000149">
    <property type="term" value="F:SNARE binding"/>
    <property type="evidence" value="ECO:0007669"/>
    <property type="project" value="TreeGrafter"/>
</dbReference>
<dbReference type="Gene3D" id="2.60.40.150">
    <property type="entry name" value="C2 domain"/>
    <property type="match status" value="1"/>
</dbReference>
<dbReference type="GO" id="GO:0001786">
    <property type="term" value="F:phosphatidylserine binding"/>
    <property type="evidence" value="ECO:0007669"/>
    <property type="project" value="TreeGrafter"/>
</dbReference>
<feature type="domain" description="C2" evidence="3">
    <location>
        <begin position="125"/>
        <end position="246"/>
    </location>
</feature>
<feature type="chain" id="PRO_5034320661" description="C2 domain-containing protein" evidence="2">
    <location>
        <begin position="20"/>
        <end position="293"/>
    </location>
</feature>
<dbReference type="PROSITE" id="PS50004">
    <property type="entry name" value="C2"/>
    <property type="match status" value="1"/>
</dbReference>
<dbReference type="SUPFAM" id="SSF49562">
    <property type="entry name" value="C2 domain (Calcium/lipid-binding domain, CaLB)"/>
    <property type="match status" value="1"/>
</dbReference>
<dbReference type="GO" id="GO:0098793">
    <property type="term" value="C:presynapse"/>
    <property type="evidence" value="ECO:0007669"/>
    <property type="project" value="GOC"/>
</dbReference>
<proteinExistence type="inferred from homology"/>
<evidence type="ECO:0000313" key="4">
    <source>
        <dbReference type="Ensembl" id="ENSEBUP00000020698.1"/>
    </source>
</evidence>
<dbReference type="GO" id="GO:0005509">
    <property type="term" value="F:calcium ion binding"/>
    <property type="evidence" value="ECO:0007669"/>
    <property type="project" value="TreeGrafter"/>
</dbReference>
<dbReference type="PANTHER" id="PTHR10024:SF252">
    <property type="entry name" value="SYNAPTOTAGMIN-12"/>
    <property type="match status" value="1"/>
</dbReference>
<evidence type="ECO:0000256" key="2">
    <source>
        <dbReference type="SAM" id="SignalP"/>
    </source>
</evidence>
<dbReference type="CDD" id="cd00030">
    <property type="entry name" value="C2"/>
    <property type="match status" value="1"/>
</dbReference>
<reference evidence="4" key="2">
    <citation type="submission" date="2025-09" db="UniProtKB">
        <authorList>
            <consortium name="Ensembl"/>
        </authorList>
    </citation>
    <scope>IDENTIFICATION</scope>
</reference>
<dbReference type="GO" id="GO:0070382">
    <property type="term" value="C:exocytic vesicle"/>
    <property type="evidence" value="ECO:0007669"/>
    <property type="project" value="TreeGrafter"/>
</dbReference>
<evidence type="ECO:0000259" key="3">
    <source>
        <dbReference type="PROSITE" id="PS50004"/>
    </source>
</evidence>
<sequence>GVAVILLVAGASLWRFCRSGQFPTPSPFPNYNRNYLEEKYGVPRTSRQKVPLTSNPPALGTYVAYSTSNCQLELMDDLAELPTAADMILSQRSSLTRHNSLALSVSVESMDSLSSVGQEPWADPCSGQLEVVLEALSCPPRLSVTLLQGIELQGLTEEDQGKACFVTVVLEPGSQVIGTTVHQGTLAVTFNECFLVALDLRMNDDAVLRFDVSVIPRESEQALPAGSAELHVSGLDLSATPFSTWLYLQDSSQVWRIIGTITRIDDILINVLWNMLSTLRKPVAMWHPLRLSN</sequence>
<dbReference type="AlphaFoldDB" id="A0A8C4QV49"/>
<name>A0A8C4QV49_EPTBU</name>
<dbReference type="GO" id="GO:0048791">
    <property type="term" value="P:calcium ion-regulated exocytosis of neurotransmitter"/>
    <property type="evidence" value="ECO:0007669"/>
    <property type="project" value="TreeGrafter"/>
</dbReference>
<dbReference type="Proteomes" id="UP000694388">
    <property type="component" value="Unplaced"/>
</dbReference>
<dbReference type="GO" id="GO:0030276">
    <property type="term" value="F:clathrin binding"/>
    <property type="evidence" value="ECO:0007669"/>
    <property type="project" value="TreeGrafter"/>
</dbReference>
<accession>A0A8C4QV49</accession>
<protein>
    <recommendedName>
        <fullName evidence="3">C2 domain-containing protein</fullName>
    </recommendedName>
</protein>
<dbReference type="GeneTree" id="ENSGT00940000158627"/>
<dbReference type="Ensembl" id="ENSEBUT00000021274.1">
    <property type="protein sequence ID" value="ENSEBUP00000020698.1"/>
    <property type="gene ID" value="ENSEBUG00000012801.1"/>
</dbReference>
<dbReference type="GO" id="GO:0005544">
    <property type="term" value="F:calcium-dependent phospholipid binding"/>
    <property type="evidence" value="ECO:0007669"/>
    <property type="project" value="TreeGrafter"/>
</dbReference>
<organism evidence="4 5">
    <name type="scientific">Eptatretus burgeri</name>
    <name type="common">Inshore hagfish</name>
    <dbReference type="NCBI Taxonomy" id="7764"/>
    <lineage>
        <taxon>Eukaryota</taxon>
        <taxon>Metazoa</taxon>
        <taxon>Chordata</taxon>
        <taxon>Craniata</taxon>
        <taxon>Vertebrata</taxon>
        <taxon>Cyclostomata</taxon>
        <taxon>Myxini</taxon>
        <taxon>Myxiniformes</taxon>
        <taxon>Myxinidae</taxon>
        <taxon>Eptatretinae</taxon>
        <taxon>Eptatretus</taxon>
    </lineage>
</organism>
<evidence type="ECO:0000313" key="5">
    <source>
        <dbReference type="Proteomes" id="UP000694388"/>
    </source>
</evidence>
<dbReference type="InterPro" id="IPR000008">
    <property type="entry name" value="C2_dom"/>
</dbReference>